<evidence type="ECO:0000313" key="12">
    <source>
        <dbReference type="Proteomes" id="UP000727407"/>
    </source>
</evidence>
<feature type="region of interest" description="Disordered" evidence="8">
    <location>
        <begin position="83"/>
        <end position="118"/>
    </location>
</feature>
<dbReference type="GO" id="GO:0005634">
    <property type="term" value="C:nucleus"/>
    <property type="evidence" value="ECO:0007669"/>
    <property type="project" value="UniProtKB-SubCell"/>
</dbReference>
<comment type="subcellular location">
    <subcellularLocation>
        <location evidence="1">Nucleus</location>
    </subcellularLocation>
</comment>
<evidence type="ECO:0000256" key="7">
    <source>
        <dbReference type="PROSITE-ProRule" id="PRU00723"/>
    </source>
</evidence>
<keyword evidence="2 7" id="KW-0479">Metal-binding</keyword>
<dbReference type="Gene3D" id="3.30.720.50">
    <property type="match status" value="2"/>
</dbReference>
<dbReference type="EMBL" id="QNUK01000017">
    <property type="protein sequence ID" value="KAF5907973.1"/>
    <property type="molecule type" value="Genomic_DNA"/>
</dbReference>
<dbReference type="PANTHER" id="PTHR45740">
    <property type="entry name" value="POLY [ADP-RIBOSE] POLYMERASE"/>
    <property type="match status" value="1"/>
</dbReference>
<feature type="domain" description="C3H1-type" evidence="9">
    <location>
        <begin position="36"/>
        <end position="60"/>
    </location>
</feature>
<keyword evidence="12" id="KW-1185">Reference proteome</keyword>
<dbReference type="InterPro" id="IPR037197">
    <property type="entry name" value="WWE_dom_sf"/>
</dbReference>
<reference evidence="11" key="1">
    <citation type="submission" date="2020-07" db="EMBL/GenBank/DDBJ databases">
        <title>Clarias magur genome sequencing, assembly and annotation.</title>
        <authorList>
            <person name="Kushwaha B."/>
            <person name="Kumar R."/>
            <person name="Das P."/>
            <person name="Joshi C.G."/>
            <person name="Kumar D."/>
            <person name="Nagpure N.S."/>
            <person name="Pandey M."/>
            <person name="Agarwal S."/>
            <person name="Srivastava S."/>
            <person name="Singh M."/>
            <person name="Sahoo L."/>
            <person name="Jayasankar P."/>
            <person name="Meher P.K."/>
            <person name="Koringa P.G."/>
            <person name="Iquebal M.A."/>
            <person name="Das S.P."/>
            <person name="Bit A."/>
            <person name="Patnaik S."/>
            <person name="Patel N."/>
            <person name="Shah T.M."/>
            <person name="Hinsu A."/>
            <person name="Jena J.K."/>
        </authorList>
    </citation>
    <scope>NUCLEOTIDE SEQUENCE</scope>
    <source>
        <strain evidence="11">CIFAMagur01</strain>
        <tissue evidence="11">Testis</tissue>
    </source>
</reference>
<dbReference type="SMART" id="SM00356">
    <property type="entry name" value="ZnF_C3H1"/>
    <property type="match status" value="1"/>
</dbReference>
<feature type="region of interest" description="Disordered" evidence="8">
    <location>
        <begin position="1"/>
        <end position="37"/>
    </location>
</feature>
<gene>
    <name evidence="11" type="ORF">DAT39_002332</name>
</gene>
<dbReference type="AlphaFoldDB" id="A0A8J4UGS1"/>
<sequence>MASNYEDESDRSVSDFSDSDTDVELKSDSGSDSDSANQQQVCKYYNKNHCRNGTKCSYLHICRYFLKGNCRYGASCRLNHILESNPPSDQRSNGRKNQGRRERRRSTSSDSDSDSSKPYVWQLDLGNGWEDVANDYILEAQFSRPNTKGIKLYNTPCGVLSIDFTCMRILKKKNLRVRRKGSQQSDWQWYYRGNRGWHKYGNKDAQGNVSPVDSSKLESEFQKNSHGTVPFTINGTNYEIRFKGMRQENMSTGHKRKIRRRPKYVSLQSGGVNALTKLLGSMRTSTSKKTPLWQFNGRGGNWHNFKSRDSCSLSSANIEAEFQRNPQGTMNFTVRGDQYKLDFS</sequence>
<evidence type="ECO:0000256" key="6">
    <source>
        <dbReference type="ARBA" id="ARBA00024347"/>
    </source>
</evidence>
<dbReference type="InterPro" id="IPR036855">
    <property type="entry name" value="Znf_CCCH_sf"/>
</dbReference>
<organism evidence="11 12">
    <name type="scientific">Clarias magur</name>
    <name type="common">Asian catfish</name>
    <name type="synonym">Macropteronotus magur</name>
    <dbReference type="NCBI Taxonomy" id="1594786"/>
    <lineage>
        <taxon>Eukaryota</taxon>
        <taxon>Metazoa</taxon>
        <taxon>Chordata</taxon>
        <taxon>Craniata</taxon>
        <taxon>Vertebrata</taxon>
        <taxon>Euteleostomi</taxon>
        <taxon>Actinopterygii</taxon>
        <taxon>Neopterygii</taxon>
        <taxon>Teleostei</taxon>
        <taxon>Ostariophysi</taxon>
        <taxon>Siluriformes</taxon>
        <taxon>Clariidae</taxon>
        <taxon>Clarias</taxon>
    </lineage>
</organism>
<feature type="domain" description="WWE" evidence="10">
    <location>
        <begin position="277"/>
        <end position="344"/>
    </location>
</feature>
<feature type="non-terminal residue" evidence="11">
    <location>
        <position position="344"/>
    </location>
</feature>
<feature type="domain" description="C3H1-type" evidence="9">
    <location>
        <begin position="61"/>
        <end position="83"/>
    </location>
</feature>
<evidence type="ECO:0000259" key="9">
    <source>
        <dbReference type="PROSITE" id="PS50103"/>
    </source>
</evidence>
<keyword evidence="4 7" id="KW-0862">Zinc</keyword>
<keyword evidence="3 7" id="KW-0863">Zinc-finger</keyword>
<feature type="compositionally biased region" description="Basic residues" evidence="8">
    <location>
        <begin position="93"/>
        <end position="106"/>
    </location>
</feature>
<feature type="zinc finger region" description="C3H1-type" evidence="7">
    <location>
        <begin position="61"/>
        <end position="83"/>
    </location>
</feature>
<evidence type="ECO:0000256" key="8">
    <source>
        <dbReference type="SAM" id="MobiDB-lite"/>
    </source>
</evidence>
<dbReference type="InterPro" id="IPR041367">
    <property type="entry name" value="Znf-CCCH_4"/>
</dbReference>
<evidence type="ECO:0000313" key="11">
    <source>
        <dbReference type="EMBL" id="KAF5907973.1"/>
    </source>
</evidence>
<dbReference type="Proteomes" id="UP000727407">
    <property type="component" value="Unassembled WGS sequence"/>
</dbReference>
<name>A0A8J4UGS1_CLAMG</name>
<dbReference type="OrthoDB" id="20729at2759"/>
<evidence type="ECO:0000256" key="5">
    <source>
        <dbReference type="ARBA" id="ARBA00023242"/>
    </source>
</evidence>
<evidence type="ECO:0000259" key="10">
    <source>
        <dbReference type="PROSITE" id="PS50918"/>
    </source>
</evidence>
<dbReference type="Gene3D" id="4.10.1000.10">
    <property type="entry name" value="Zinc finger, CCCH-type"/>
    <property type="match status" value="1"/>
</dbReference>
<evidence type="ECO:0000256" key="4">
    <source>
        <dbReference type="ARBA" id="ARBA00022833"/>
    </source>
</evidence>
<feature type="zinc finger region" description="C3H1-type" evidence="7">
    <location>
        <begin position="36"/>
        <end position="60"/>
    </location>
</feature>
<dbReference type="Pfam" id="PF02825">
    <property type="entry name" value="WWE"/>
    <property type="match status" value="2"/>
</dbReference>
<dbReference type="InterPro" id="IPR004170">
    <property type="entry name" value="WWE_dom"/>
</dbReference>
<evidence type="ECO:0000256" key="3">
    <source>
        <dbReference type="ARBA" id="ARBA00022771"/>
    </source>
</evidence>
<dbReference type="InterPro" id="IPR000571">
    <property type="entry name" value="Znf_CCCH"/>
</dbReference>
<dbReference type="PROSITE" id="PS50103">
    <property type="entry name" value="ZF_C3H1"/>
    <property type="match status" value="2"/>
</dbReference>
<dbReference type="PANTHER" id="PTHR45740:SF14">
    <property type="entry name" value="NOVEL PROTEIN"/>
    <property type="match status" value="1"/>
</dbReference>
<protein>
    <submittedName>
        <fullName evidence="11">Poly [ADP-ribose] polymerase 12-like</fullName>
    </submittedName>
</protein>
<dbReference type="GO" id="GO:0003950">
    <property type="term" value="F:NAD+ poly-ADP-ribosyltransferase activity"/>
    <property type="evidence" value="ECO:0007669"/>
    <property type="project" value="TreeGrafter"/>
</dbReference>
<dbReference type="InterPro" id="IPR051712">
    <property type="entry name" value="ARTD-AVP"/>
</dbReference>
<proteinExistence type="inferred from homology"/>
<dbReference type="GO" id="GO:1990404">
    <property type="term" value="F:NAD+-protein mono-ADP-ribosyltransferase activity"/>
    <property type="evidence" value="ECO:0007669"/>
    <property type="project" value="TreeGrafter"/>
</dbReference>
<dbReference type="GO" id="GO:0008270">
    <property type="term" value="F:zinc ion binding"/>
    <property type="evidence" value="ECO:0007669"/>
    <property type="project" value="UniProtKB-KW"/>
</dbReference>
<accession>A0A8J4UGS1</accession>
<keyword evidence="5" id="KW-0539">Nucleus</keyword>
<dbReference type="PROSITE" id="PS50918">
    <property type="entry name" value="WWE"/>
    <property type="match status" value="2"/>
</dbReference>
<dbReference type="SUPFAM" id="SSF90229">
    <property type="entry name" value="CCCH zinc finger"/>
    <property type="match status" value="1"/>
</dbReference>
<dbReference type="SUPFAM" id="SSF117839">
    <property type="entry name" value="WWE domain"/>
    <property type="match status" value="2"/>
</dbReference>
<feature type="domain" description="WWE" evidence="10">
    <location>
        <begin position="173"/>
        <end position="260"/>
    </location>
</feature>
<comment type="caution">
    <text evidence="11">The sequence shown here is derived from an EMBL/GenBank/DDBJ whole genome shotgun (WGS) entry which is preliminary data.</text>
</comment>
<comment type="similarity">
    <text evidence="6">Belongs to the ARTD/PARP family.</text>
</comment>
<evidence type="ECO:0000256" key="2">
    <source>
        <dbReference type="ARBA" id="ARBA00022723"/>
    </source>
</evidence>
<evidence type="ECO:0000256" key="1">
    <source>
        <dbReference type="ARBA" id="ARBA00004123"/>
    </source>
</evidence>
<dbReference type="Pfam" id="PF18044">
    <property type="entry name" value="zf-CCCH_4"/>
    <property type="match status" value="1"/>
</dbReference>